<dbReference type="InterPro" id="IPR013103">
    <property type="entry name" value="RVT_2"/>
</dbReference>
<dbReference type="InterPro" id="IPR036397">
    <property type="entry name" value="RNaseH_sf"/>
</dbReference>
<keyword evidence="5" id="KW-0645">Protease</keyword>
<dbReference type="PROSITE" id="PS50994">
    <property type="entry name" value="INTEGRASE"/>
    <property type="match status" value="1"/>
</dbReference>
<evidence type="ECO:0000313" key="5">
    <source>
        <dbReference type="EMBL" id="GEU57423.1"/>
    </source>
</evidence>
<dbReference type="PANTHER" id="PTHR42648:SF31">
    <property type="entry name" value="RNA-DIRECTED DNA POLYMERASE"/>
    <property type="match status" value="1"/>
</dbReference>
<dbReference type="SUPFAM" id="SSF53098">
    <property type="entry name" value="Ribonuclease H-like"/>
    <property type="match status" value="1"/>
</dbReference>
<dbReference type="InterPro" id="IPR012337">
    <property type="entry name" value="RNaseH-like_sf"/>
</dbReference>
<keyword evidence="1" id="KW-0479">Metal-binding</keyword>
<reference evidence="5" key="1">
    <citation type="journal article" date="2019" name="Sci. Rep.">
        <title>Draft genome of Tanacetum cinerariifolium, the natural source of mosquito coil.</title>
        <authorList>
            <person name="Yamashiro T."/>
            <person name="Shiraishi A."/>
            <person name="Satake H."/>
            <person name="Nakayama K."/>
        </authorList>
    </citation>
    <scope>NUCLEOTIDE SEQUENCE</scope>
</reference>
<dbReference type="SUPFAM" id="SSF56672">
    <property type="entry name" value="DNA/RNA polymerases"/>
    <property type="match status" value="1"/>
</dbReference>
<organism evidence="5">
    <name type="scientific">Tanacetum cinerariifolium</name>
    <name type="common">Dalmatian daisy</name>
    <name type="synonym">Chrysanthemum cinerariifolium</name>
    <dbReference type="NCBI Taxonomy" id="118510"/>
    <lineage>
        <taxon>Eukaryota</taxon>
        <taxon>Viridiplantae</taxon>
        <taxon>Streptophyta</taxon>
        <taxon>Embryophyta</taxon>
        <taxon>Tracheophyta</taxon>
        <taxon>Spermatophyta</taxon>
        <taxon>Magnoliopsida</taxon>
        <taxon>eudicotyledons</taxon>
        <taxon>Gunneridae</taxon>
        <taxon>Pentapetalae</taxon>
        <taxon>asterids</taxon>
        <taxon>campanulids</taxon>
        <taxon>Asterales</taxon>
        <taxon>Asteraceae</taxon>
        <taxon>Asteroideae</taxon>
        <taxon>Anthemideae</taxon>
        <taxon>Anthemidinae</taxon>
        <taxon>Tanacetum</taxon>
    </lineage>
</organism>
<feature type="domain" description="Integrase catalytic" evidence="4">
    <location>
        <begin position="336"/>
        <end position="454"/>
    </location>
</feature>
<dbReference type="CDD" id="cd09272">
    <property type="entry name" value="RNase_HI_RT_Ty1"/>
    <property type="match status" value="1"/>
</dbReference>
<feature type="region of interest" description="Disordered" evidence="3">
    <location>
        <begin position="187"/>
        <end position="210"/>
    </location>
</feature>
<keyword evidence="2" id="KW-0378">Hydrolase</keyword>
<evidence type="ECO:0000256" key="1">
    <source>
        <dbReference type="ARBA" id="ARBA00022723"/>
    </source>
</evidence>
<evidence type="ECO:0000256" key="2">
    <source>
        <dbReference type="ARBA" id="ARBA00022801"/>
    </source>
</evidence>
<comment type="caution">
    <text evidence="5">The sequence shown here is derived from an EMBL/GenBank/DDBJ whole genome shotgun (WGS) entry which is preliminary data.</text>
</comment>
<gene>
    <name evidence="5" type="ORF">Tci_029401</name>
</gene>
<proteinExistence type="predicted"/>
<dbReference type="GO" id="GO:0003676">
    <property type="term" value="F:nucleic acid binding"/>
    <property type="evidence" value="ECO:0007669"/>
    <property type="project" value="InterPro"/>
</dbReference>
<name>A0A6L2L6H9_TANCI</name>
<evidence type="ECO:0000259" key="4">
    <source>
        <dbReference type="PROSITE" id="PS50994"/>
    </source>
</evidence>
<dbReference type="GO" id="GO:0046872">
    <property type="term" value="F:metal ion binding"/>
    <property type="evidence" value="ECO:0007669"/>
    <property type="project" value="UniProtKB-KW"/>
</dbReference>
<feature type="compositionally biased region" description="Basic residues" evidence="3">
    <location>
        <begin position="187"/>
        <end position="197"/>
    </location>
</feature>
<dbReference type="Gene3D" id="3.30.420.10">
    <property type="entry name" value="Ribonuclease H-like superfamily/Ribonuclease H"/>
    <property type="match status" value="1"/>
</dbReference>
<accession>A0A6L2L6H9</accession>
<dbReference type="PANTHER" id="PTHR42648">
    <property type="entry name" value="TRANSPOSASE, PUTATIVE-RELATED"/>
    <property type="match status" value="1"/>
</dbReference>
<dbReference type="InterPro" id="IPR043502">
    <property type="entry name" value="DNA/RNA_pol_sf"/>
</dbReference>
<dbReference type="GO" id="GO:0004180">
    <property type="term" value="F:carboxypeptidase activity"/>
    <property type="evidence" value="ECO:0007669"/>
    <property type="project" value="UniProtKB-KW"/>
</dbReference>
<protein>
    <submittedName>
        <fullName evidence="5">Serine carboxypeptidase S28 family protein</fullName>
    </submittedName>
</protein>
<evidence type="ECO:0000256" key="3">
    <source>
        <dbReference type="SAM" id="MobiDB-lite"/>
    </source>
</evidence>
<dbReference type="InterPro" id="IPR001584">
    <property type="entry name" value="Integrase_cat-core"/>
</dbReference>
<dbReference type="InterPro" id="IPR039537">
    <property type="entry name" value="Retrotran_Ty1/copia-like"/>
</dbReference>
<dbReference type="EMBL" id="BKCJ010003828">
    <property type="protein sequence ID" value="GEU57423.1"/>
    <property type="molecule type" value="Genomic_DNA"/>
</dbReference>
<keyword evidence="5" id="KW-0121">Carboxypeptidase</keyword>
<dbReference type="GO" id="GO:0015074">
    <property type="term" value="P:DNA integration"/>
    <property type="evidence" value="ECO:0007669"/>
    <property type="project" value="InterPro"/>
</dbReference>
<dbReference type="AlphaFoldDB" id="A0A6L2L6H9"/>
<dbReference type="Pfam" id="PF07727">
    <property type="entry name" value="RVT_2"/>
    <property type="match status" value="2"/>
</dbReference>
<sequence>MAPIDPYAPLFLHPADGHGSLPIQEGWLMASVYKSIAKSIMFVSTDSKTWIQLEKRFALKLDSMADLPRLTTLTPEINGFLAAINTQKEEQRLFQFLNGLDDHFNAQRSQLLSMTPLPTVESACALLQQEESQRDVFGSSTSSTVETTALYNKQYGKEKCTICGFKWHPLDKYSEKIGYPVWHYKHKQNQSKNKPRNVVKQGNGNYPKRSAETVESGHIMFTSKQFEQLMKNLPHFAQCDFKLPTDTDDELDSDCMVDISWYYCLSTSTLVLQGWIIDTGLDNNEGLRPGLGYVSNSNLKNIPCVPVSKRNEKLDVCMTFPMAKFAKLLCVLSESYAAESFHLIHIDIWGAYKEPTNGKFKYFLTIVNDHSRATWTYLLVQKSDACSVLVAFFTFVQTQFDKKVKVVRSNNALELLKGSLGPYFTEQGIEHQTSCVDRPQQNGRVERKHRHILEVSRALRFHAHLPLSYWGDSILDPEWCKAVDVELTALELNGTWEITNLPTSKKAISFHWIYKTKLKADGNEDRKKARLVVDGNRQRKWVDYEETFALMAKMVILPLGYTGQGECVKNVPRSRQADYSLFTKKDDHSFTAVLIYVDDLLITCTSAHKIQELKQQLSLHFRMKDLGQLSYFLGLEVSKSKQARCCSRSSVEAEYRAMTLTYCKVTWLVALLKYLRLKDLGPVDLKCDNQAAIHIAANLVFHARTKHIEVDCHYVRDQVKSGFVQPSYVPFKTQIADVFTKVLLVDQHNTFFPSWEFFSSFHSQHEGECKSKGVG</sequence>